<accession>A0A9N7YNY0</accession>
<sequence>MSVVFTSRSSLCRTSEKPSDSADDRNLVLDELSTKKEENNCIKASPPPLPLPNPSPLLTHGLLSPTDHCSDLPPHPCDPPPTATGPFHSDNAPPTESFLPLTSLMTGFILSVLTPGRGCGSRLGPPPLCPLTCPADRGFPSSSSSFLTLSQPPRGGGWSVGSTQQNPERQRLPPYEHHLRPRVSHCSPTASWEPFSTQMGGNKDMHVQEEEVQEEEEEEAAGVFGKQRESRKGAATWEERKRRRGSGGEGRQQKGGSNAED</sequence>
<protein>
    <submittedName>
        <fullName evidence="2">Uncharacterized protein</fullName>
    </submittedName>
</protein>
<feature type="compositionally biased region" description="Basic and acidic residues" evidence="1">
    <location>
        <begin position="168"/>
        <end position="178"/>
    </location>
</feature>
<evidence type="ECO:0000256" key="1">
    <source>
        <dbReference type="SAM" id="MobiDB-lite"/>
    </source>
</evidence>
<feature type="compositionally biased region" description="Pro residues" evidence="1">
    <location>
        <begin position="45"/>
        <end position="54"/>
    </location>
</feature>
<organism evidence="2 3">
    <name type="scientific">Pleuronectes platessa</name>
    <name type="common">European plaice</name>
    <dbReference type="NCBI Taxonomy" id="8262"/>
    <lineage>
        <taxon>Eukaryota</taxon>
        <taxon>Metazoa</taxon>
        <taxon>Chordata</taxon>
        <taxon>Craniata</taxon>
        <taxon>Vertebrata</taxon>
        <taxon>Euteleostomi</taxon>
        <taxon>Actinopterygii</taxon>
        <taxon>Neopterygii</taxon>
        <taxon>Teleostei</taxon>
        <taxon>Neoteleostei</taxon>
        <taxon>Acanthomorphata</taxon>
        <taxon>Carangaria</taxon>
        <taxon>Pleuronectiformes</taxon>
        <taxon>Pleuronectoidei</taxon>
        <taxon>Pleuronectidae</taxon>
        <taxon>Pleuronectes</taxon>
    </lineage>
</organism>
<feature type="compositionally biased region" description="Polar residues" evidence="1">
    <location>
        <begin position="186"/>
        <end position="200"/>
    </location>
</feature>
<evidence type="ECO:0000313" key="2">
    <source>
        <dbReference type="EMBL" id="CAB1438903.1"/>
    </source>
</evidence>
<feature type="compositionally biased region" description="Pro residues" evidence="1">
    <location>
        <begin position="73"/>
        <end position="83"/>
    </location>
</feature>
<dbReference type="Proteomes" id="UP001153269">
    <property type="component" value="Unassembled WGS sequence"/>
</dbReference>
<feature type="compositionally biased region" description="Basic and acidic residues" evidence="1">
    <location>
        <begin position="14"/>
        <end position="26"/>
    </location>
</feature>
<comment type="caution">
    <text evidence="2">The sequence shown here is derived from an EMBL/GenBank/DDBJ whole genome shotgun (WGS) entry which is preliminary data.</text>
</comment>
<feature type="region of interest" description="Disordered" evidence="1">
    <location>
        <begin position="1"/>
        <end position="26"/>
    </location>
</feature>
<feature type="region of interest" description="Disordered" evidence="1">
    <location>
        <begin position="140"/>
        <end position="261"/>
    </location>
</feature>
<name>A0A9N7YNY0_PLEPL</name>
<dbReference type="EMBL" id="CADEAL010002223">
    <property type="protein sequence ID" value="CAB1438903.1"/>
    <property type="molecule type" value="Genomic_DNA"/>
</dbReference>
<evidence type="ECO:0000313" key="3">
    <source>
        <dbReference type="Proteomes" id="UP001153269"/>
    </source>
</evidence>
<keyword evidence="3" id="KW-1185">Reference proteome</keyword>
<feature type="region of interest" description="Disordered" evidence="1">
    <location>
        <begin position="35"/>
        <end position="54"/>
    </location>
</feature>
<proteinExistence type="predicted"/>
<feature type="compositionally biased region" description="Polar residues" evidence="1">
    <location>
        <begin position="1"/>
        <end position="13"/>
    </location>
</feature>
<gene>
    <name evidence="2" type="ORF">PLEPLA_LOCUS26763</name>
</gene>
<feature type="compositionally biased region" description="Basic and acidic residues" evidence="1">
    <location>
        <begin position="226"/>
        <end position="240"/>
    </location>
</feature>
<dbReference type="AlphaFoldDB" id="A0A9N7YNY0"/>
<reference evidence="2" key="1">
    <citation type="submission" date="2020-03" db="EMBL/GenBank/DDBJ databases">
        <authorList>
            <person name="Weist P."/>
        </authorList>
    </citation>
    <scope>NUCLEOTIDE SEQUENCE</scope>
</reference>
<feature type="compositionally biased region" description="Acidic residues" evidence="1">
    <location>
        <begin position="210"/>
        <end position="220"/>
    </location>
</feature>
<feature type="region of interest" description="Disordered" evidence="1">
    <location>
        <begin position="72"/>
        <end position="95"/>
    </location>
</feature>